<dbReference type="AlphaFoldDB" id="A0A0F9ICD6"/>
<dbReference type="SUPFAM" id="SSF69796">
    <property type="entry name" value="Thymidylate synthase-complementing protein Thy1"/>
    <property type="match status" value="1"/>
</dbReference>
<sequence>MSELKLFTNPRIELVGRPHMDVVAVSRFLEEHGLEWPELEKQLSLYGRDAEWLIEEAGRGCYVSWPKEGEEPKGRSHDDHIKHLIEVQHGACIEHANFNFMVWGVSRTLTHELVRHRIASYSQLSQRYVDSSDCAFVVPPGIQEIKDTKPHIYDVWLKHCQDSQELYKTLTAELSEMYQDIESKLERRKKARQAARSVLPGCTETKIFVTMNARAIRHFCELRANPAADLEIRKLAVAMFDIMSERFPLIVHGMKKVELEDGTFGVESEFRKV</sequence>
<dbReference type="GO" id="GO:0050797">
    <property type="term" value="F:thymidylate synthase (FAD) activity"/>
    <property type="evidence" value="ECO:0007669"/>
    <property type="project" value="InterPro"/>
</dbReference>
<dbReference type="HAMAP" id="MF_01408">
    <property type="entry name" value="ThyX"/>
    <property type="match status" value="1"/>
</dbReference>
<accession>A0A0F9ICD6</accession>
<dbReference type="NCBIfam" id="TIGR02170">
    <property type="entry name" value="thyX"/>
    <property type="match status" value="1"/>
</dbReference>
<dbReference type="InterPro" id="IPR036098">
    <property type="entry name" value="Thymidylate_synthase_ThyX_sf"/>
</dbReference>
<evidence type="ECO:0000313" key="1">
    <source>
        <dbReference type="EMBL" id="KKM25122.1"/>
    </source>
</evidence>
<dbReference type="CDD" id="cd20175">
    <property type="entry name" value="ThyX"/>
    <property type="match status" value="1"/>
</dbReference>
<dbReference type="GO" id="GO:0070402">
    <property type="term" value="F:NADPH binding"/>
    <property type="evidence" value="ECO:0007669"/>
    <property type="project" value="TreeGrafter"/>
</dbReference>
<name>A0A0F9ICD6_9ZZZZ</name>
<organism evidence="1">
    <name type="scientific">marine sediment metagenome</name>
    <dbReference type="NCBI Taxonomy" id="412755"/>
    <lineage>
        <taxon>unclassified sequences</taxon>
        <taxon>metagenomes</taxon>
        <taxon>ecological metagenomes</taxon>
    </lineage>
</organism>
<dbReference type="PANTHER" id="PTHR34934">
    <property type="entry name" value="FLAVIN-DEPENDENT THYMIDYLATE SYNTHASE"/>
    <property type="match status" value="1"/>
</dbReference>
<gene>
    <name evidence="1" type="ORF">LCGC14_1598110</name>
</gene>
<dbReference type="Gene3D" id="3.30.1360.170">
    <property type="match status" value="1"/>
</dbReference>
<dbReference type="GO" id="GO:0006231">
    <property type="term" value="P:dTMP biosynthetic process"/>
    <property type="evidence" value="ECO:0007669"/>
    <property type="project" value="InterPro"/>
</dbReference>
<proteinExistence type="inferred from homology"/>
<dbReference type="EMBL" id="LAZR01012782">
    <property type="protein sequence ID" value="KKM25122.1"/>
    <property type="molecule type" value="Genomic_DNA"/>
</dbReference>
<dbReference type="PROSITE" id="PS51331">
    <property type="entry name" value="THYX"/>
    <property type="match status" value="1"/>
</dbReference>
<evidence type="ECO:0008006" key="2">
    <source>
        <dbReference type="Google" id="ProtNLM"/>
    </source>
</evidence>
<protein>
    <recommendedName>
        <fullName evidence="2">Thymidylate synthase (FAD)</fullName>
    </recommendedName>
</protein>
<dbReference type="PANTHER" id="PTHR34934:SF1">
    <property type="entry name" value="FLAVIN-DEPENDENT THYMIDYLATE SYNTHASE"/>
    <property type="match status" value="1"/>
</dbReference>
<dbReference type="Pfam" id="PF02511">
    <property type="entry name" value="Thy1"/>
    <property type="match status" value="1"/>
</dbReference>
<comment type="caution">
    <text evidence="1">The sequence shown here is derived from an EMBL/GenBank/DDBJ whole genome shotgun (WGS) entry which is preliminary data.</text>
</comment>
<reference evidence="1" key="1">
    <citation type="journal article" date="2015" name="Nature">
        <title>Complex archaea that bridge the gap between prokaryotes and eukaryotes.</title>
        <authorList>
            <person name="Spang A."/>
            <person name="Saw J.H."/>
            <person name="Jorgensen S.L."/>
            <person name="Zaremba-Niedzwiedzka K."/>
            <person name="Martijn J."/>
            <person name="Lind A.E."/>
            <person name="van Eijk R."/>
            <person name="Schleper C."/>
            <person name="Guy L."/>
            <person name="Ettema T.J."/>
        </authorList>
    </citation>
    <scope>NUCLEOTIDE SEQUENCE</scope>
</reference>
<dbReference type="GO" id="GO:0004799">
    <property type="term" value="F:thymidylate synthase activity"/>
    <property type="evidence" value="ECO:0007669"/>
    <property type="project" value="TreeGrafter"/>
</dbReference>
<dbReference type="GO" id="GO:0050660">
    <property type="term" value="F:flavin adenine dinucleotide binding"/>
    <property type="evidence" value="ECO:0007669"/>
    <property type="project" value="InterPro"/>
</dbReference>
<dbReference type="InterPro" id="IPR003669">
    <property type="entry name" value="Thymidylate_synthase_ThyX"/>
</dbReference>